<keyword evidence="1" id="KW-0812">Transmembrane</keyword>
<keyword evidence="1" id="KW-1133">Transmembrane helix</keyword>
<protein>
    <submittedName>
        <fullName evidence="2">Uncharacterized protein</fullName>
    </submittedName>
</protein>
<dbReference type="AlphaFoldDB" id="A0A1W1CDF9"/>
<evidence type="ECO:0000256" key="1">
    <source>
        <dbReference type="SAM" id="Phobius"/>
    </source>
</evidence>
<gene>
    <name evidence="2" type="ORF">MNB_SM-4-355</name>
</gene>
<sequence length="117" mass="13795">MKNFLPKFNIEDYLHNIDKVFAQKTQKDTYLIYMMIVGGIFAFAYLLFWDSSFSSFETTRANVVNLDRKINADKIYLQVNPESKILRLDKEIMKINTDMIVHKDNNAYIMRELGVNT</sequence>
<evidence type="ECO:0000313" key="2">
    <source>
        <dbReference type="EMBL" id="SFV63816.1"/>
    </source>
</evidence>
<accession>A0A1W1CDF9</accession>
<organism evidence="2">
    <name type="scientific">hydrothermal vent metagenome</name>
    <dbReference type="NCBI Taxonomy" id="652676"/>
    <lineage>
        <taxon>unclassified sequences</taxon>
        <taxon>metagenomes</taxon>
        <taxon>ecological metagenomes</taxon>
    </lineage>
</organism>
<feature type="transmembrane region" description="Helical" evidence="1">
    <location>
        <begin position="30"/>
        <end position="48"/>
    </location>
</feature>
<keyword evidence="1" id="KW-0472">Membrane</keyword>
<name>A0A1W1CDF9_9ZZZZ</name>
<reference evidence="2" key="1">
    <citation type="submission" date="2016-10" db="EMBL/GenBank/DDBJ databases">
        <authorList>
            <person name="de Groot N.N."/>
        </authorList>
    </citation>
    <scope>NUCLEOTIDE SEQUENCE</scope>
</reference>
<dbReference type="EMBL" id="FPHF01000072">
    <property type="protein sequence ID" value="SFV63816.1"/>
    <property type="molecule type" value="Genomic_DNA"/>
</dbReference>
<proteinExistence type="predicted"/>